<keyword evidence="9" id="KW-0238">DNA-binding</keyword>
<keyword evidence="4 10" id="KW-0963">Cytoplasm</keyword>
<dbReference type="PANTHER" id="PTHR30478">
    <property type="entry name" value="DNA POLYMERASE III SUBUNIT BETA"/>
    <property type="match status" value="1"/>
</dbReference>
<dbReference type="Proteomes" id="UP000003288">
    <property type="component" value="Unassembled WGS sequence"/>
</dbReference>
<dbReference type="SMART" id="SM00480">
    <property type="entry name" value="POL3Bc"/>
    <property type="match status" value="1"/>
</dbReference>
<dbReference type="InterPro" id="IPR001001">
    <property type="entry name" value="DNA_polIII_beta"/>
</dbReference>
<evidence type="ECO:0000259" key="11">
    <source>
        <dbReference type="Pfam" id="PF00712"/>
    </source>
</evidence>
<dbReference type="CDD" id="cd00140">
    <property type="entry name" value="beta_clamp"/>
    <property type="match status" value="1"/>
</dbReference>
<keyword evidence="8 10" id="KW-0239">DNA-directed DNA polymerase</keyword>
<sequence length="350" mass="40616">MYIKIQKPVIESLINQAMPFTEKKDNTQITSHILIDANENLTIKATDKEIGIKLTTDAEIINPGKITINGKKLFDIIKTLKNKEIEIKSENDKITIKQDTSIYNLTSFNANEFPEFPNPNDLEKLEVDNNEFFDAIKKIFPSIDNNNPKYELNGALFDIKEKTNFVSTDTRRLAVYYSNAKGNAKQIIVPKRSISEIKRIFKDDMKIFYDDIYLILKDENTLFFTKLINGKFPTYEKIIPNSFKYTLKIPKDEFTSYLKQVSIISNEVRIKITNDKIEFESISDETTKAKTSFNFNSNIEEFEFAVNSRYLFDFLNIINSNEFELCLNDPNIPFMVKDGKFITIIMPLNI</sequence>
<dbReference type="Pfam" id="PF02768">
    <property type="entry name" value="DNA_pol3_beta_3"/>
    <property type="match status" value="1"/>
</dbReference>
<dbReference type="GO" id="GO:0005737">
    <property type="term" value="C:cytoplasm"/>
    <property type="evidence" value="ECO:0007669"/>
    <property type="project" value="UniProtKB-SubCell"/>
</dbReference>
<keyword evidence="7 10" id="KW-0235">DNA replication</keyword>
<evidence type="ECO:0000256" key="2">
    <source>
        <dbReference type="ARBA" id="ARBA00010752"/>
    </source>
</evidence>
<comment type="function">
    <text evidence="10">Confers DNA tethering and processivity to DNA polymerases and other proteins. Acts as a clamp, forming a ring around DNA (a reaction catalyzed by the clamp-loading complex) which diffuses in an ATP-independent manner freely and bidirectionally along dsDNA. Initially characterized for its ability to contact the catalytic subunit of DNA polymerase III (Pol III), a complex, multichain enzyme responsible for most of the replicative synthesis in bacteria; Pol III exhibits 3'-5' exonuclease proofreading activity. The beta chain is required for initiation of replication as well as for processivity of DNA replication.</text>
</comment>
<accession>A0AAI9AHB9</accession>
<evidence type="ECO:0000256" key="8">
    <source>
        <dbReference type="ARBA" id="ARBA00022932"/>
    </source>
</evidence>
<evidence type="ECO:0000256" key="6">
    <source>
        <dbReference type="ARBA" id="ARBA00022695"/>
    </source>
</evidence>
<dbReference type="NCBIfam" id="TIGR00663">
    <property type="entry name" value="dnan"/>
    <property type="match status" value="1"/>
</dbReference>
<feature type="domain" description="DNA polymerase III beta sliding clamp C-terminal" evidence="13">
    <location>
        <begin position="237"/>
        <end position="338"/>
    </location>
</feature>
<dbReference type="InterPro" id="IPR022635">
    <property type="entry name" value="DNA_polIII_beta_C"/>
</dbReference>
<dbReference type="SUPFAM" id="SSF55979">
    <property type="entry name" value="DNA clamp"/>
    <property type="match status" value="3"/>
</dbReference>
<keyword evidence="6 10" id="KW-0548">Nucleotidyltransferase</keyword>
<comment type="subcellular location">
    <subcellularLocation>
        <location evidence="1 10">Cytoplasm</location>
    </subcellularLocation>
</comment>
<evidence type="ECO:0000259" key="12">
    <source>
        <dbReference type="Pfam" id="PF02767"/>
    </source>
</evidence>
<proteinExistence type="inferred from homology"/>
<gene>
    <name evidence="14" type="ORF">CMTB2_05112</name>
</gene>
<evidence type="ECO:0000256" key="10">
    <source>
        <dbReference type="PIRNR" id="PIRNR000804"/>
    </source>
</evidence>
<evidence type="ECO:0000313" key="14">
    <source>
        <dbReference type="EMBL" id="EDM23637.1"/>
    </source>
</evidence>
<comment type="caution">
    <text evidence="14">The sequence shown here is derived from an EMBL/GenBank/DDBJ whole genome shotgun (WGS) entry which is preliminary data.</text>
</comment>
<dbReference type="GO" id="GO:0003887">
    <property type="term" value="F:DNA-directed DNA polymerase activity"/>
    <property type="evidence" value="ECO:0007669"/>
    <property type="project" value="UniProtKB-UniRule"/>
</dbReference>
<comment type="subunit">
    <text evidence="10">Forms a ring-shaped head-to-tail homodimer around DNA.</text>
</comment>
<dbReference type="GO" id="GO:0003677">
    <property type="term" value="F:DNA binding"/>
    <property type="evidence" value="ECO:0007669"/>
    <property type="project" value="UniProtKB-UniRule"/>
</dbReference>
<organism evidence="14 15">
    <name type="scientific">Caminibacter mediatlanticus TB-2</name>
    <dbReference type="NCBI Taxonomy" id="391592"/>
    <lineage>
        <taxon>Bacteria</taxon>
        <taxon>Pseudomonadati</taxon>
        <taxon>Campylobacterota</taxon>
        <taxon>Epsilonproteobacteria</taxon>
        <taxon>Nautiliales</taxon>
        <taxon>Nautiliaceae</taxon>
        <taxon>Caminibacter</taxon>
    </lineage>
</organism>
<dbReference type="InterPro" id="IPR022637">
    <property type="entry name" value="DNA_polIII_beta_cen"/>
</dbReference>
<name>A0AAI9AHB9_9BACT</name>
<dbReference type="AlphaFoldDB" id="A0AAI9AHB9"/>
<reference evidence="14 15" key="1">
    <citation type="journal article" date="2011" name="Stand. Genomic Sci.">
        <title>Draft genome sequence of Caminibacter mediatlanticus strain TB-2, an epsilonproteobacterium isolated from a deep-sea hydrothermal vent.</title>
        <authorList>
            <person name="Giovannelli D."/>
            <person name="Ferriera S."/>
            <person name="Johnson J."/>
            <person name="Kravitz S."/>
            <person name="Perez-Rodriguez I."/>
            <person name="Ricci J."/>
            <person name="O'Brien C."/>
            <person name="Voordeckers J.W."/>
            <person name="Bini E."/>
            <person name="Vetriani C."/>
        </authorList>
    </citation>
    <scope>NUCLEOTIDE SEQUENCE [LARGE SCALE GENOMIC DNA]</scope>
    <source>
        <strain evidence="14 15">TB-2</strain>
    </source>
</reference>
<keyword evidence="5 10" id="KW-0808">Transferase</keyword>
<comment type="similarity">
    <text evidence="2 10">Belongs to the beta sliding clamp family.</text>
</comment>
<feature type="domain" description="DNA polymerase III beta sliding clamp central" evidence="12">
    <location>
        <begin position="127"/>
        <end position="233"/>
    </location>
</feature>
<dbReference type="GO" id="GO:0006271">
    <property type="term" value="P:DNA strand elongation involved in DNA replication"/>
    <property type="evidence" value="ECO:0007669"/>
    <property type="project" value="TreeGrafter"/>
</dbReference>
<dbReference type="PANTHER" id="PTHR30478:SF0">
    <property type="entry name" value="BETA SLIDING CLAMP"/>
    <property type="match status" value="1"/>
</dbReference>
<evidence type="ECO:0000256" key="1">
    <source>
        <dbReference type="ARBA" id="ARBA00004496"/>
    </source>
</evidence>
<evidence type="ECO:0000256" key="7">
    <source>
        <dbReference type="ARBA" id="ARBA00022705"/>
    </source>
</evidence>
<evidence type="ECO:0000256" key="3">
    <source>
        <dbReference type="ARBA" id="ARBA00021035"/>
    </source>
</evidence>
<dbReference type="GO" id="GO:0009360">
    <property type="term" value="C:DNA polymerase III complex"/>
    <property type="evidence" value="ECO:0007669"/>
    <property type="project" value="InterPro"/>
</dbReference>
<evidence type="ECO:0000256" key="9">
    <source>
        <dbReference type="ARBA" id="ARBA00023125"/>
    </source>
</evidence>
<dbReference type="RefSeq" id="WP_007474533.1">
    <property type="nucleotide sequence ID" value="NZ_ABCJ01000004.1"/>
</dbReference>
<dbReference type="PIRSF" id="PIRSF000804">
    <property type="entry name" value="DNA_pol_III_b"/>
    <property type="match status" value="1"/>
</dbReference>
<dbReference type="GO" id="GO:0008408">
    <property type="term" value="F:3'-5' exonuclease activity"/>
    <property type="evidence" value="ECO:0007669"/>
    <property type="project" value="InterPro"/>
</dbReference>
<dbReference type="InterPro" id="IPR022634">
    <property type="entry name" value="DNA_polIII_beta_N"/>
</dbReference>
<feature type="domain" description="DNA polymerase III beta sliding clamp N-terminal" evidence="11">
    <location>
        <begin position="1"/>
        <end position="116"/>
    </location>
</feature>
<dbReference type="Pfam" id="PF00712">
    <property type="entry name" value="DNA_pol3_beta"/>
    <property type="match status" value="1"/>
</dbReference>
<protein>
    <recommendedName>
        <fullName evidence="3 10">Beta sliding clamp</fullName>
    </recommendedName>
</protein>
<evidence type="ECO:0000256" key="5">
    <source>
        <dbReference type="ARBA" id="ARBA00022679"/>
    </source>
</evidence>
<evidence type="ECO:0000259" key="13">
    <source>
        <dbReference type="Pfam" id="PF02768"/>
    </source>
</evidence>
<dbReference type="InterPro" id="IPR046938">
    <property type="entry name" value="DNA_clamp_sf"/>
</dbReference>
<evidence type="ECO:0000256" key="4">
    <source>
        <dbReference type="ARBA" id="ARBA00022490"/>
    </source>
</evidence>
<dbReference type="Gene3D" id="3.10.150.10">
    <property type="entry name" value="DNA Polymerase III, subunit A, domain 2"/>
    <property type="match status" value="3"/>
</dbReference>
<dbReference type="Pfam" id="PF02767">
    <property type="entry name" value="DNA_pol3_beta_2"/>
    <property type="match status" value="1"/>
</dbReference>
<dbReference type="EMBL" id="ABCJ01000004">
    <property type="protein sequence ID" value="EDM23637.1"/>
    <property type="molecule type" value="Genomic_DNA"/>
</dbReference>
<evidence type="ECO:0000313" key="15">
    <source>
        <dbReference type="Proteomes" id="UP000003288"/>
    </source>
</evidence>